<dbReference type="OrthoDB" id="265303at2759"/>
<evidence type="ECO:0000256" key="1">
    <source>
        <dbReference type="SAM" id="Coils"/>
    </source>
</evidence>
<sequence>MSQVPTSTSLRPPKAALGNERRISTAYETASCSSLNRLRRLRDRQVRQFPLLCNHLRRVHEECEEMKQELATVRQQRDAFQQETCTLRTLVKLTDHPELAAAAASEAATQSLREEVRQLRRRVRQLEQEKVQCLLQSEEMCEAAEFYKQLAEQPVAESFPIQPRTSLAALSFIEGSSPDKTSATCAKRNTPLTDGDADDMEAKLSCRLNTVPESARLPSCFVEEKVKPLHAATAVKEASRVVRPPCTVDDGRNGSAGDAEQRLRFEGTIAAPPPASAPPPDNAFTFANETPRVLRFTEILRGQNRMLTKRVEELAQRNVAYAKEVAALKLSRCQLRGGGVLKE</sequence>
<evidence type="ECO:0000313" key="4">
    <source>
        <dbReference type="Proteomes" id="UP000037923"/>
    </source>
</evidence>
<name>A0A0M9GAR3_LEPPY</name>
<organism evidence="3 4">
    <name type="scientific">Leptomonas pyrrhocoris</name>
    <name type="common">Firebug parasite</name>
    <dbReference type="NCBI Taxonomy" id="157538"/>
    <lineage>
        <taxon>Eukaryota</taxon>
        <taxon>Discoba</taxon>
        <taxon>Euglenozoa</taxon>
        <taxon>Kinetoplastea</taxon>
        <taxon>Metakinetoplastina</taxon>
        <taxon>Trypanosomatida</taxon>
        <taxon>Trypanosomatidae</taxon>
        <taxon>Leishmaniinae</taxon>
        <taxon>Leptomonas</taxon>
    </lineage>
</organism>
<dbReference type="GeneID" id="26900913"/>
<protein>
    <submittedName>
        <fullName evidence="3">Uncharacterized protein</fullName>
    </submittedName>
</protein>
<dbReference type="RefSeq" id="XP_015664899.1">
    <property type="nucleotide sequence ID" value="XM_015796891.1"/>
</dbReference>
<dbReference type="OMA" id="KFTEHPE"/>
<dbReference type="AlphaFoldDB" id="A0A0M9GAR3"/>
<reference evidence="3 4" key="1">
    <citation type="submission" date="2015-07" db="EMBL/GenBank/DDBJ databases">
        <title>High-quality genome of monoxenous trypanosomatid Leptomonas pyrrhocoris.</title>
        <authorList>
            <person name="Flegontov P."/>
            <person name="Butenko A."/>
            <person name="Firsov S."/>
            <person name="Vlcek C."/>
            <person name="Logacheva M.D."/>
            <person name="Field M."/>
            <person name="Filatov D."/>
            <person name="Flegontova O."/>
            <person name="Gerasimov E."/>
            <person name="Jackson A.P."/>
            <person name="Kelly S."/>
            <person name="Opperdoes F."/>
            <person name="O'Reilly A."/>
            <person name="Votypka J."/>
            <person name="Yurchenko V."/>
            <person name="Lukes J."/>
        </authorList>
    </citation>
    <scope>NUCLEOTIDE SEQUENCE [LARGE SCALE GENOMIC DNA]</scope>
    <source>
        <strain evidence="3">H10</strain>
    </source>
</reference>
<comment type="caution">
    <text evidence="3">The sequence shown here is derived from an EMBL/GenBank/DDBJ whole genome shotgun (WGS) entry which is preliminary data.</text>
</comment>
<proteinExistence type="predicted"/>
<keyword evidence="1" id="KW-0175">Coiled coil</keyword>
<dbReference type="Proteomes" id="UP000037923">
    <property type="component" value="Unassembled WGS sequence"/>
</dbReference>
<keyword evidence="4" id="KW-1185">Reference proteome</keyword>
<evidence type="ECO:0000313" key="3">
    <source>
        <dbReference type="EMBL" id="KPA86460.1"/>
    </source>
</evidence>
<accession>A0A0M9GAR3</accession>
<evidence type="ECO:0000256" key="2">
    <source>
        <dbReference type="SAM" id="MobiDB-lite"/>
    </source>
</evidence>
<dbReference type="VEuPathDB" id="TriTrypDB:LpyrH10_01_6160"/>
<dbReference type="EMBL" id="LGTL01000001">
    <property type="protein sequence ID" value="KPA86459.1"/>
    <property type="molecule type" value="Genomic_DNA"/>
</dbReference>
<feature type="region of interest" description="Disordered" evidence="2">
    <location>
        <begin position="176"/>
        <end position="196"/>
    </location>
</feature>
<feature type="coiled-coil region" evidence="1">
    <location>
        <begin position="56"/>
        <end position="136"/>
    </location>
</feature>
<dbReference type="RefSeq" id="XP_015664898.1">
    <property type="nucleotide sequence ID" value="XM_015796890.1"/>
</dbReference>
<gene>
    <name evidence="3" type="ORF">ABB37_00616</name>
</gene>
<dbReference type="EMBL" id="LGTL01000001">
    <property type="protein sequence ID" value="KPA86460.1"/>
    <property type="molecule type" value="Genomic_DNA"/>
</dbReference>